<evidence type="ECO:0000313" key="4">
    <source>
        <dbReference type="Proteomes" id="UP000057181"/>
    </source>
</evidence>
<evidence type="ECO:0000313" key="5">
    <source>
        <dbReference type="Proteomes" id="UP000321155"/>
    </source>
</evidence>
<dbReference type="STRING" id="446860.AS188_07300"/>
<protein>
    <submittedName>
        <fullName evidence="2">Uncharacterized protein</fullName>
    </submittedName>
</protein>
<evidence type="ECO:0000256" key="1">
    <source>
        <dbReference type="SAM" id="Phobius"/>
    </source>
</evidence>
<dbReference type="EMBL" id="CP013254">
    <property type="protein sequence ID" value="ALU39588.1"/>
    <property type="molecule type" value="Genomic_DNA"/>
</dbReference>
<dbReference type="AlphaFoldDB" id="A0A0U2WT16"/>
<proteinExistence type="predicted"/>
<reference evidence="2 4" key="1">
    <citation type="submission" date="2015-11" db="EMBL/GenBank/DDBJ databases">
        <title>Complete Genome Sequence of Kocuria flava strain HO-9041.</title>
        <authorList>
            <person name="Zhou M."/>
            <person name="Dai J."/>
        </authorList>
    </citation>
    <scope>NUCLEOTIDE SEQUENCE [LARGE SCALE GENOMIC DNA]</scope>
    <source>
        <strain evidence="2 4">HO-9041</strain>
    </source>
</reference>
<feature type="transmembrane region" description="Helical" evidence="1">
    <location>
        <begin position="231"/>
        <end position="252"/>
    </location>
</feature>
<dbReference type="Proteomes" id="UP000321155">
    <property type="component" value="Unassembled WGS sequence"/>
</dbReference>
<keyword evidence="1" id="KW-0812">Transmembrane</keyword>
<feature type="transmembrane region" description="Helical" evidence="1">
    <location>
        <begin position="195"/>
        <end position="219"/>
    </location>
</feature>
<feature type="transmembrane region" description="Helical" evidence="1">
    <location>
        <begin position="273"/>
        <end position="299"/>
    </location>
</feature>
<keyword evidence="1" id="KW-1133">Transmembrane helix</keyword>
<dbReference type="EMBL" id="BJZR01000011">
    <property type="protein sequence ID" value="GEO91370.1"/>
    <property type="molecule type" value="Genomic_DNA"/>
</dbReference>
<dbReference type="Proteomes" id="UP000057181">
    <property type="component" value="Chromosome"/>
</dbReference>
<dbReference type="KEGG" id="kfv:AS188_07300"/>
<sequence>MSHRSGPDARTVGIMADPGLPEKVARSVVRGLEEDLRRGGDGHPGGWAVEVSRETLPLTGEGTIPLFDHAPRLLEEHGWDVVVYLTDLPRVHEDEPLLLEVDLEQRAALVCLPAMGADLFRRKMRRLTDVLVDAVAAADARRPTEAELRRALGRRTVRRAGPGDGDDVVRAVLPGALNRLRLLAGMVHSNRPGRLVRALSSCVAAATATGAFGIFYASIWNLSDGLSPLRLLGISAMVVAALSTWLIVHNGLWNRLHGSSRPWREGLDNASTVLTVGLSVALMYLLLWAVLFVIALAVVDADYLAGQLGHGIDLFDYGHLTWLAASLGTMAGALGSNFDGDEAIREATYSKREHQRRLLADG</sequence>
<organism evidence="2 4">
    <name type="scientific">Kocuria flava</name>
    <dbReference type="NCBI Taxonomy" id="446860"/>
    <lineage>
        <taxon>Bacteria</taxon>
        <taxon>Bacillati</taxon>
        <taxon>Actinomycetota</taxon>
        <taxon>Actinomycetes</taxon>
        <taxon>Micrococcales</taxon>
        <taxon>Micrococcaceae</taxon>
        <taxon>Kocuria</taxon>
    </lineage>
</organism>
<evidence type="ECO:0000313" key="2">
    <source>
        <dbReference type="EMBL" id="ALU39588.1"/>
    </source>
</evidence>
<reference evidence="3 5" key="2">
    <citation type="submission" date="2019-07" db="EMBL/GenBank/DDBJ databases">
        <title>Whole genome shotgun sequence of Kocuria flava NBRC 107626.</title>
        <authorList>
            <person name="Hosoyama A."/>
            <person name="Uohara A."/>
            <person name="Ohji S."/>
            <person name="Ichikawa N."/>
        </authorList>
    </citation>
    <scope>NUCLEOTIDE SEQUENCE [LARGE SCALE GENOMIC DNA]</scope>
    <source>
        <strain evidence="3 5">NBRC 107626</strain>
    </source>
</reference>
<evidence type="ECO:0000313" key="3">
    <source>
        <dbReference type="EMBL" id="GEO91370.1"/>
    </source>
</evidence>
<gene>
    <name evidence="2" type="ORF">AS188_07300</name>
    <name evidence="3" type="ORF">KFL01_06760</name>
</gene>
<keyword evidence="5" id="KW-1185">Reference proteome</keyword>
<name>A0A0U2WT16_9MICC</name>
<keyword evidence="1" id="KW-0472">Membrane</keyword>
<feature type="transmembrane region" description="Helical" evidence="1">
    <location>
        <begin position="319"/>
        <end position="338"/>
    </location>
</feature>
<accession>A0A0U2WT16</accession>